<dbReference type="EMBL" id="WTVR01000033">
    <property type="protein sequence ID" value="NMF89989.1"/>
    <property type="molecule type" value="Genomic_DNA"/>
</dbReference>
<dbReference type="PANTHER" id="PTHR42741">
    <property type="entry name" value="NITROREDUCTASE FAMILY PROTEIN"/>
    <property type="match status" value="1"/>
</dbReference>
<dbReference type="Gene3D" id="3.40.109.10">
    <property type="entry name" value="NADH Oxidase"/>
    <property type="match status" value="2"/>
</dbReference>
<accession>A0ABX1MPX1</accession>
<evidence type="ECO:0000313" key="3">
    <source>
        <dbReference type="Proteomes" id="UP000652074"/>
    </source>
</evidence>
<dbReference type="SUPFAM" id="SSF55469">
    <property type="entry name" value="FMN-dependent nitroreductase-like"/>
    <property type="match status" value="2"/>
</dbReference>
<keyword evidence="3" id="KW-1185">Reference proteome</keyword>
<dbReference type="RefSeq" id="WP_169207344.1">
    <property type="nucleotide sequence ID" value="NZ_CP059560.1"/>
</dbReference>
<reference evidence="2 3" key="1">
    <citation type="submission" date="2019-12" db="EMBL/GenBank/DDBJ databases">
        <title>Comparative genomics gives insights into the taxonomy of the Azoarcus-Aromatoleum group and reveals separate origins of nif in the plant-associated Azoarcus and non-plant-associated Aromatoleum sub-groups.</title>
        <authorList>
            <person name="Lafos M."/>
            <person name="Maluk M."/>
            <person name="Batista M."/>
            <person name="Junghare M."/>
            <person name="Carmona M."/>
            <person name="Faoro H."/>
            <person name="Cruz L.M."/>
            <person name="Battistoni F."/>
            <person name="De Souza E."/>
            <person name="Pedrosa F."/>
            <person name="Chen W.-M."/>
            <person name="Poole P.S."/>
            <person name="Dixon R.A."/>
            <person name="James E.K."/>
        </authorList>
    </citation>
    <scope>NUCLEOTIDE SEQUENCE [LARGE SCALE GENOMIC DNA]</scope>
    <source>
        <strain evidence="2 3">ToN1</strain>
    </source>
</reference>
<proteinExistence type="predicted"/>
<name>A0ABX1MPX1_9RHOO</name>
<feature type="region of interest" description="Disordered" evidence="1">
    <location>
        <begin position="1"/>
        <end position="32"/>
    </location>
</feature>
<dbReference type="Proteomes" id="UP000652074">
    <property type="component" value="Unassembled WGS sequence"/>
</dbReference>
<evidence type="ECO:0000313" key="2">
    <source>
        <dbReference type="EMBL" id="NMF89989.1"/>
    </source>
</evidence>
<evidence type="ECO:0000256" key="1">
    <source>
        <dbReference type="SAM" id="MobiDB-lite"/>
    </source>
</evidence>
<dbReference type="InterPro" id="IPR000415">
    <property type="entry name" value="Nitroreductase-like"/>
</dbReference>
<comment type="caution">
    <text evidence="2">The sequence shown here is derived from an EMBL/GenBank/DDBJ whole genome shotgun (WGS) entry which is preliminary data.</text>
</comment>
<organism evidence="2 3">
    <name type="scientific">Aromatoleum petrolei</name>
    <dbReference type="NCBI Taxonomy" id="76116"/>
    <lineage>
        <taxon>Bacteria</taxon>
        <taxon>Pseudomonadati</taxon>
        <taxon>Pseudomonadota</taxon>
        <taxon>Betaproteobacteria</taxon>
        <taxon>Rhodocyclales</taxon>
        <taxon>Rhodocyclaceae</taxon>
        <taxon>Aromatoleum</taxon>
    </lineage>
</organism>
<dbReference type="CDD" id="cd02142">
    <property type="entry name" value="McbC_SagB-like_oxidoreductase"/>
    <property type="match status" value="2"/>
</dbReference>
<sequence>MDPIRSYHERSKHHLHRYAPGPGNLDWDTQPDPFRRFDGAPQLDLPLLKDELPVRWDDLFAPSGRSSQAMTVENLAQLLQLSLGLSAWKSYGGNRWALRCNPSSGNLHPTEGYLVCPDLPGLPAGVYHYRPDRHGLEQRAAAPLTFSGGVLVALTGIHWREAWKYGMRAFRYCQHDCGHALAALAYAAAIFGWPTRLMTEWSDDDITTLTGLDRTENFSVAEAEAPEALLWIGPGAAPDPASVRAMLANAHWAGHANALSPAHRDWPDIPMVAAATRKAARMAAPVIALAPLPPLAPASSAAVTRLIRERRSAQAFDGITTISAQRFYRMLDALLPRAAIPPWTVLDETPCVHPVLFVHRVDGLDPGIYCLPRAPGALADLRAAMREDWLWASVPGCPEHLPLYLLVPLDARNFATTASCHQDIAADSAFSLGMLARFDDIDAAHPWLYRQRFWEAGMLGQVLYLEAEAAGVQGTGIGCYFDDAVHEALGLNTERFQDLYHFTVGKALVDGRLSSVSGYAFLERDATP</sequence>
<protein>
    <submittedName>
        <fullName evidence="2">Nitroreductase</fullName>
    </submittedName>
</protein>
<gene>
    <name evidence="2" type="ORF">GPA26_16095</name>
</gene>
<dbReference type="PANTHER" id="PTHR42741:SF3">
    <property type="entry name" value="NITROREDUCTASE FAMILY PROTEIN"/>
    <property type="match status" value="1"/>
</dbReference>